<dbReference type="RefSeq" id="WP_107217392.1">
    <property type="nucleotide sequence ID" value="NZ_KZ686272.1"/>
</dbReference>
<feature type="domain" description="Sulfatase N-terminal" evidence="3">
    <location>
        <begin position="35"/>
        <end position="456"/>
    </location>
</feature>
<protein>
    <submittedName>
        <fullName evidence="4">Arylsulfatase</fullName>
    </submittedName>
</protein>
<accession>A0A2T3HHB7</accession>
<gene>
    <name evidence="4" type="ORF">C7T94_18310</name>
</gene>
<dbReference type="Gene3D" id="3.30.1120.10">
    <property type="match status" value="1"/>
</dbReference>
<evidence type="ECO:0000313" key="5">
    <source>
        <dbReference type="Proteomes" id="UP000240912"/>
    </source>
</evidence>
<evidence type="ECO:0000313" key="4">
    <source>
        <dbReference type="EMBL" id="PST81822.1"/>
    </source>
</evidence>
<dbReference type="AlphaFoldDB" id="A0A2T3HHB7"/>
<dbReference type="OrthoDB" id="9803751at2"/>
<dbReference type="GO" id="GO:0004065">
    <property type="term" value="F:arylsulfatase activity"/>
    <property type="evidence" value="ECO:0007669"/>
    <property type="project" value="TreeGrafter"/>
</dbReference>
<name>A0A2T3HHB7_9SPHI</name>
<comment type="caution">
    <text evidence="4">The sequence shown here is derived from an EMBL/GenBank/DDBJ whole genome shotgun (WGS) entry which is preliminary data.</text>
</comment>
<dbReference type="EMBL" id="PYLS01000008">
    <property type="protein sequence ID" value="PST81822.1"/>
    <property type="molecule type" value="Genomic_DNA"/>
</dbReference>
<dbReference type="CDD" id="cd16025">
    <property type="entry name" value="PAS_like"/>
    <property type="match status" value="1"/>
</dbReference>
<dbReference type="InterPro" id="IPR050738">
    <property type="entry name" value="Sulfatase"/>
</dbReference>
<organism evidence="4 5">
    <name type="scientific">Pedobacter yulinensis</name>
    <dbReference type="NCBI Taxonomy" id="2126353"/>
    <lineage>
        <taxon>Bacteria</taxon>
        <taxon>Pseudomonadati</taxon>
        <taxon>Bacteroidota</taxon>
        <taxon>Sphingobacteriia</taxon>
        <taxon>Sphingobacteriales</taxon>
        <taxon>Sphingobacteriaceae</taxon>
        <taxon>Pedobacter</taxon>
    </lineage>
</organism>
<evidence type="ECO:0000256" key="1">
    <source>
        <dbReference type="ARBA" id="ARBA00008779"/>
    </source>
</evidence>
<dbReference type="PANTHER" id="PTHR42693:SF53">
    <property type="entry name" value="ENDO-4-O-SULFATASE"/>
    <property type="match status" value="1"/>
</dbReference>
<evidence type="ECO:0000256" key="2">
    <source>
        <dbReference type="ARBA" id="ARBA00022801"/>
    </source>
</evidence>
<sequence length="562" mass="62459">MKHSTFCATALLAAILFCCLPVLGFQPRFRKAERPNIVLILADDMGYSDAGCYGGEIATPSLDYLAANGIRFTQFYNTSRCCPTRASLLTGLYNHQAGVGKMTEAENAPGYLGYLGENTVTLAEVLKTAGYHTAMTGKWHVSNTIVQKDPKDQLAWLNHQKDFGDFSPLAQYPTNRGFDQFFGTIWGVVDFFDPFSLVSGTRPITAVPENYYHTDAITDTAVAYINGWKTSDQPFFLYVAHNAPHWPLQARPEDIEKYKDTYSGGWDIIREARYKKMVRLGLIDPKVVPMPRQGSSGWPENPDKEWDARAMAVHAAMVDRMDQGIGKIIAALRSTGKLDNTLIVFLSDNGASPENAARYGPGFDRPGSTRRGLPIVYATKKEVMPGAQTTYTSIGPEWACVANTPYAYWKAESYEGGIRTPMIAFWPKGLKARRGSFSAQRAHVMDFMQTFVELSGATYPEAYKGRSITAQTGHSLVPALRGLQAAGHKTLFNEHFGAKYARSGDWKLVAKPGANWKLYNIARDPAEQADLSAQYPQKKNELEALWQAWAERHQVFPKPGQK</sequence>
<comment type="similarity">
    <text evidence="1">Belongs to the sulfatase family.</text>
</comment>
<evidence type="ECO:0000259" key="3">
    <source>
        <dbReference type="Pfam" id="PF00884"/>
    </source>
</evidence>
<dbReference type="Pfam" id="PF00884">
    <property type="entry name" value="Sulfatase"/>
    <property type="match status" value="1"/>
</dbReference>
<proteinExistence type="inferred from homology"/>
<dbReference type="InterPro" id="IPR000917">
    <property type="entry name" value="Sulfatase_N"/>
</dbReference>
<keyword evidence="2" id="KW-0378">Hydrolase</keyword>
<dbReference type="SUPFAM" id="SSF53649">
    <property type="entry name" value="Alkaline phosphatase-like"/>
    <property type="match status" value="1"/>
</dbReference>
<dbReference type="Proteomes" id="UP000240912">
    <property type="component" value="Unassembled WGS sequence"/>
</dbReference>
<keyword evidence="5" id="KW-1185">Reference proteome</keyword>
<reference evidence="4 5" key="1">
    <citation type="submission" date="2018-03" db="EMBL/GenBank/DDBJ databases">
        <authorList>
            <person name="Keele B.F."/>
        </authorList>
    </citation>
    <scope>NUCLEOTIDE SEQUENCE [LARGE SCALE GENOMIC DNA]</scope>
    <source>
        <strain evidence="4 5">YL28-9</strain>
    </source>
</reference>
<dbReference type="PANTHER" id="PTHR42693">
    <property type="entry name" value="ARYLSULFATASE FAMILY MEMBER"/>
    <property type="match status" value="1"/>
</dbReference>
<dbReference type="FunFam" id="3.40.720.10:FF:000047">
    <property type="entry name" value="Arylsulfatase"/>
    <property type="match status" value="1"/>
</dbReference>
<dbReference type="Gene3D" id="3.40.720.10">
    <property type="entry name" value="Alkaline Phosphatase, subunit A"/>
    <property type="match status" value="1"/>
</dbReference>
<dbReference type="InterPro" id="IPR017850">
    <property type="entry name" value="Alkaline_phosphatase_core_sf"/>
</dbReference>